<protein>
    <submittedName>
        <fullName evidence="1">Uncharacterized protein</fullName>
    </submittedName>
</protein>
<dbReference type="AlphaFoldDB" id="K6XYF2"/>
<dbReference type="Proteomes" id="UP000006263">
    <property type="component" value="Unassembled WGS sequence"/>
</dbReference>
<gene>
    <name evidence="1" type="ORF">GMES_3346</name>
</gene>
<name>K6XYF2_9ALTE</name>
<evidence type="ECO:0000313" key="1">
    <source>
        <dbReference type="EMBL" id="GAC25624.1"/>
    </source>
</evidence>
<sequence length="43" mass="5278">MLNTIFHRFMIFPNLVKPFILRLTLPRTAHYTSQLKSTKWRFL</sequence>
<evidence type="ECO:0000313" key="2">
    <source>
        <dbReference type="Proteomes" id="UP000006263"/>
    </source>
</evidence>
<comment type="caution">
    <text evidence="1">The sequence shown here is derived from an EMBL/GenBank/DDBJ whole genome shotgun (WGS) entry which is preliminary data.</text>
</comment>
<dbReference type="EMBL" id="BAEP01000064">
    <property type="protein sequence ID" value="GAC25624.1"/>
    <property type="molecule type" value="Genomic_DNA"/>
</dbReference>
<organism evidence="1 2">
    <name type="scientific">Paraglaciecola mesophila KMM 241</name>
    <dbReference type="NCBI Taxonomy" id="1128912"/>
    <lineage>
        <taxon>Bacteria</taxon>
        <taxon>Pseudomonadati</taxon>
        <taxon>Pseudomonadota</taxon>
        <taxon>Gammaproteobacteria</taxon>
        <taxon>Alteromonadales</taxon>
        <taxon>Alteromonadaceae</taxon>
        <taxon>Paraglaciecola</taxon>
    </lineage>
</organism>
<proteinExistence type="predicted"/>
<reference evidence="1 2" key="1">
    <citation type="journal article" date="2017" name="Antonie Van Leeuwenhoek">
        <title>Rhizobium rhizosphaerae sp. nov., a novel species isolated from rice rhizosphere.</title>
        <authorList>
            <person name="Zhao J.J."/>
            <person name="Zhang J."/>
            <person name="Zhang R.J."/>
            <person name="Zhang C.W."/>
            <person name="Yin H.Q."/>
            <person name="Zhang X.X."/>
        </authorList>
    </citation>
    <scope>NUCLEOTIDE SEQUENCE [LARGE SCALE GENOMIC DNA]</scope>
    <source>
        <strain evidence="1 2">KMM 241</strain>
    </source>
</reference>
<accession>K6XYF2</accession>